<sequence>MEKKTKKSADEPNVDISRIGCKLTRIYRHSKQKATFAS</sequence>
<proteinExistence type="predicted"/>
<reference evidence="1" key="1">
    <citation type="submission" date="2018-02" db="EMBL/GenBank/DDBJ databases">
        <title>Rhizophora mucronata_Transcriptome.</title>
        <authorList>
            <person name="Meera S.P."/>
            <person name="Sreeshan A."/>
            <person name="Augustine A."/>
        </authorList>
    </citation>
    <scope>NUCLEOTIDE SEQUENCE</scope>
    <source>
        <tissue evidence="1">Leaf</tissue>
    </source>
</reference>
<name>A0A2P2IMW3_RHIMU</name>
<accession>A0A2P2IMW3</accession>
<dbReference type="EMBL" id="GGEC01002082">
    <property type="protein sequence ID" value="MBW82565.1"/>
    <property type="molecule type" value="Transcribed_RNA"/>
</dbReference>
<dbReference type="AlphaFoldDB" id="A0A2P2IMW3"/>
<organism evidence="1">
    <name type="scientific">Rhizophora mucronata</name>
    <name type="common">Asiatic mangrove</name>
    <dbReference type="NCBI Taxonomy" id="61149"/>
    <lineage>
        <taxon>Eukaryota</taxon>
        <taxon>Viridiplantae</taxon>
        <taxon>Streptophyta</taxon>
        <taxon>Embryophyta</taxon>
        <taxon>Tracheophyta</taxon>
        <taxon>Spermatophyta</taxon>
        <taxon>Magnoliopsida</taxon>
        <taxon>eudicotyledons</taxon>
        <taxon>Gunneridae</taxon>
        <taxon>Pentapetalae</taxon>
        <taxon>rosids</taxon>
        <taxon>fabids</taxon>
        <taxon>Malpighiales</taxon>
        <taxon>Rhizophoraceae</taxon>
        <taxon>Rhizophora</taxon>
    </lineage>
</organism>
<evidence type="ECO:0000313" key="1">
    <source>
        <dbReference type="EMBL" id="MBW82565.1"/>
    </source>
</evidence>
<protein>
    <submittedName>
        <fullName evidence="1">Uncharacterized protein</fullName>
    </submittedName>
</protein>